<dbReference type="Proteomes" id="UP000249794">
    <property type="component" value="Unassembled WGS sequence"/>
</dbReference>
<protein>
    <submittedName>
        <fullName evidence="3">Glycoside hydrolase family 10 protein</fullName>
    </submittedName>
</protein>
<dbReference type="GO" id="GO:0016787">
    <property type="term" value="F:hydrolase activity"/>
    <property type="evidence" value="ECO:0007669"/>
    <property type="project" value="UniProtKB-KW"/>
</dbReference>
<dbReference type="Gene3D" id="3.20.20.80">
    <property type="entry name" value="Glycosidases"/>
    <property type="match status" value="1"/>
</dbReference>
<reference evidence="4" key="1">
    <citation type="submission" date="2018-04" db="EMBL/GenBank/DDBJ databases">
        <authorList>
            <person name="Cornet L."/>
        </authorList>
    </citation>
    <scope>NUCLEOTIDE SEQUENCE [LARGE SCALE GENOMIC DNA]</scope>
</reference>
<evidence type="ECO:0000259" key="2">
    <source>
        <dbReference type="Pfam" id="PF02638"/>
    </source>
</evidence>
<organism evidence="3 4">
    <name type="scientific">Phormidesmis priestleyi</name>
    <dbReference type="NCBI Taxonomy" id="268141"/>
    <lineage>
        <taxon>Bacteria</taxon>
        <taxon>Bacillati</taxon>
        <taxon>Cyanobacteriota</taxon>
        <taxon>Cyanophyceae</taxon>
        <taxon>Leptolyngbyales</taxon>
        <taxon>Leptolyngbyaceae</taxon>
        <taxon>Phormidesmis</taxon>
    </lineage>
</organism>
<dbReference type="PANTHER" id="PTHR43405">
    <property type="entry name" value="GLYCOSYL HYDROLASE DIGH"/>
    <property type="match status" value="1"/>
</dbReference>
<dbReference type="EMBL" id="QBMP01000005">
    <property type="protein sequence ID" value="PZO60849.1"/>
    <property type="molecule type" value="Genomic_DNA"/>
</dbReference>
<dbReference type="InterPro" id="IPR017853">
    <property type="entry name" value="GH"/>
</dbReference>
<reference evidence="3 4" key="2">
    <citation type="submission" date="2018-06" db="EMBL/GenBank/DDBJ databases">
        <title>Metagenomic assembly of (sub)arctic Cyanobacteria and their associated microbiome from non-axenic cultures.</title>
        <authorList>
            <person name="Baurain D."/>
        </authorList>
    </citation>
    <scope>NUCLEOTIDE SEQUENCE [LARGE SCALE GENOMIC DNA]</scope>
    <source>
        <strain evidence="3">ULC027bin1</strain>
    </source>
</reference>
<dbReference type="PANTHER" id="PTHR43405:SF1">
    <property type="entry name" value="GLYCOSYL HYDROLASE DIGH"/>
    <property type="match status" value="1"/>
</dbReference>
<accession>A0A2W4Y214</accession>
<evidence type="ECO:0000313" key="4">
    <source>
        <dbReference type="Proteomes" id="UP000249794"/>
    </source>
</evidence>
<dbReference type="InterPro" id="IPR003790">
    <property type="entry name" value="GHL10"/>
</dbReference>
<dbReference type="AlphaFoldDB" id="A0A2W4Y214"/>
<dbReference type="Pfam" id="PF02638">
    <property type="entry name" value="GHL10"/>
    <property type="match status" value="1"/>
</dbReference>
<gene>
    <name evidence="3" type="ORF">DCF15_01225</name>
</gene>
<evidence type="ECO:0000313" key="3">
    <source>
        <dbReference type="EMBL" id="PZO60849.1"/>
    </source>
</evidence>
<feature type="domain" description="Glycosyl hydrolase-like 10" evidence="2">
    <location>
        <begin position="248"/>
        <end position="564"/>
    </location>
</feature>
<dbReference type="SUPFAM" id="SSF51445">
    <property type="entry name" value="(Trans)glycosidases"/>
    <property type="match status" value="1"/>
</dbReference>
<keyword evidence="1" id="KW-0732">Signal</keyword>
<keyword evidence="3" id="KW-0378">Hydrolase</keyword>
<name>A0A2W4Y214_9CYAN</name>
<dbReference type="InterPro" id="IPR052177">
    <property type="entry name" value="Divisome_Glycosyl_Hydrolase"/>
</dbReference>
<proteinExistence type="predicted"/>
<comment type="caution">
    <text evidence="3">The sequence shown here is derived from an EMBL/GenBank/DDBJ whole genome shotgun (WGS) entry which is preliminary data.</text>
</comment>
<sequence length="618" mass="68407">MSQRRRRFVLAFLASILSSVIIGSFGSFGFNAAQAVAQVLPPVTSRYWAGHWAEPCVQSLISQGVLAPDQMDRSYPNSPFTQSAYAKAVLKAFPGTFAAANEYLGLSFDTAANEAEALLMAALGTDSQPEQLLGRAQALAILTSGSATPYQADATRSLSASFRDALLIPATVREGVAAALAAGYLVDEPGAAPTGPMRQLRPRRNTTLADGSAFLCRASSNARTVATVPVSQVVAFNPVAAIAAPTRELRGVWMTNIDSDVLFSRAKLEPALNRLADLNFNTVYPTVWNWGYTLYPSAVAERTTGFKQGLYPDLDQIGRQTRLEAAQGDRDMLKELIEIAHSRNLKVIPWFEFGFMAPDDSALAARHPDWLTQKIDGTLTTAEGDHQRVWLNPFHPEVQRFIKELVAELSANYNIDGFQVDDHMGLPVAYGYDPYTVALYQKEHDGNPPPADEKDAEWTRWRADKITGFMGEVFRTLKSQRSQAVMSVSPNPQSFAYEYYLQDWDSWLKKGYVEELIIQLYRNDLGRFVWEMGQDATLFAKAHIPTSIGILSGLRGRSVPMRQIVEQVEAVRDRNFSGVAFFFYETLWNLSTEGTVAERQAALQRIFPNQATYPQGSP</sequence>
<evidence type="ECO:0000256" key="1">
    <source>
        <dbReference type="ARBA" id="ARBA00022729"/>
    </source>
</evidence>